<accession>A0A8A3P580</accession>
<organism evidence="1 2">
    <name type="scientific">Monilinia vaccinii-corymbosi</name>
    <dbReference type="NCBI Taxonomy" id="61207"/>
    <lineage>
        <taxon>Eukaryota</taxon>
        <taxon>Fungi</taxon>
        <taxon>Dikarya</taxon>
        <taxon>Ascomycota</taxon>
        <taxon>Pezizomycotina</taxon>
        <taxon>Leotiomycetes</taxon>
        <taxon>Helotiales</taxon>
        <taxon>Sclerotiniaceae</taxon>
        <taxon>Monilinia</taxon>
    </lineage>
</organism>
<evidence type="ECO:0000313" key="1">
    <source>
        <dbReference type="EMBL" id="QSZ30201.1"/>
    </source>
</evidence>
<sequence>MSHEHLSVNDALRANSFSNHRKITFTTWICKNIQSPPKFFYSPVIYFGQLNYQFWKEQGLWVLYLELPDTFINGIAGMISRSWNDGDSRPTSGLIIKPAGLGIPNLSTYERTYVMVPEWAISDYTELGLIAESGTFHGYIAFGSFEHIQSGRQFIKILLLSPLHSYARTGYAWDGDGERDFLIYRDDELLRMSFVQVCTSSTFPVKK</sequence>
<keyword evidence="2" id="KW-1185">Reference proteome</keyword>
<name>A0A8A3P580_9HELO</name>
<reference evidence="1" key="1">
    <citation type="submission" date="2020-10" db="EMBL/GenBank/DDBJ databases">
        <title>Genome Sequence of Monilinia vaccinii-corymbosi Sheds Light on Mummy Berry Disease Infection of Blueberry and Mating Type.</title>
        <authorList>
            <person name="Yow A.G."/>
            <person name="Zhang Y."/>
            <person name="Bansal K."/>
            <person name="Eacker S.M."/>
            <person name="Sullivan S."/>
            <person name="Liachko I."/>
            <person name="Cubeta M.A."/>
            <person name="Rollins J.A."/>
            <person name="Ashrafi H."/>
        </authorList>
    </citation>
    <scope>NUCLEOTIDE SEQUENCE</scope>
    <source>
        <strain evidence="1">RL-1</strain>
    </source>
</reference>
<dbReference type="Proteomes" id="UP000672032">
    <property type="component" value="Chromosome 1"/>
</dbReference>
<gene>
    <name evidence="1" type="ORF">DSL72_004721</name>
</gene>
<dbReference type="EMBL" id="CP063405">
    <property type="protein sequence ID" value="QSZ30201.1"/>
    <property type="molecule type" value="Genomic_DNA"/>
</dbReference>
<protein>
    <submittedName>
        <fullName evidence="1">Uncharacterized protein</fullName>
    </submittedName>
</protein>
<dbReference type="AlphaFoldDB" id="A0A8A3P580"/>
<evidence type="ECO:0000313" key="2">
    <source>
        <dbReference type="Proteomes" id="UP000672032"/>
    </source>
</evidence>
<proteinExistence type="predicted"/>